<comment type="caution">
    <text evidence="6">The sequence shown here is derived from an EMBL/GenBank/DDBJ whole genome shotgun (WGS) entry which is preliminary data.</text>
</comment>
<accession>A0A2T1A620</accession>
<dbReference type="GO" id="GO:0005524">
    <property type="term" value="F:ATP binding"/>
    <property type="evidence" value="ECO:0007669"/>
    <property type="project" value="UniProtKB-KW"/>
</dbReference>
<dbReference type="InterPro" id="IPR017871">
    <property type="entry name" value="ABC_transporter-like_CS"/>
</dbReference>
<dbReference type="PROSITE" id="PS00211">
    <property type="entry name" value="ABC_TRANSPORTER_1"/>
    <property type="match status" value="1"/>
</dbReference>
<dbReference type="InterPro" id="IPR027417">
    <property type="entry name" value="P-loop_NTPase"/>
</dbReference>
<name>A0A2T1A620_9ACTN</name>
<proteinExistence type="inferred from homology"/>
<keyword evidence="2" id="KW-0813">Transport</keyword>
<keyword evidence="4" id="KW-0067">ATP-binding</keyword>
<gene>
    <name evidence="6" type="ORF">CLV47_101164</name>
</gene>
<evidence type="ECO:0000256" key="1">
    <source>
        <dbReference type="ARBA" id="ARBA00005417"/>
    </source>
</evidence>
<protein>
    <submittedName>
        <fullName evidence="6">Oligopeptide/dipeptide transporter</fullName>
    </submittedName>
</protein>
<dbReference type="SMART" id="SM00382">
    <property type="entry name" value="AAA"/>
    <property type="match status" value="1"/>
</dbReference>
<dbReference type="InterPro" id="IPR003593">
    <property type="entry name" value="AAA+_ATPase"/>
</dbReference>
<dbReference type="GO" id="GO:0055085">
    <property type="term" value="P:transmembrane transport"/>
    <property type="evidence" value="ECO:0007669"/>
    <property type="project" value="UniProtKB-ARBA"/>
</dbReference>
<dbReference type="Pfam" id="PF08352">
    <property type="entry name" value="oligo_HPY"/>
    <property type="match status" value="1"/>
</dbReference>
<evidence type="ECO:0000313" key="6">
    <source>
        <dbReference type="EMBL" id="PRZ44040.1"/>
    </source>
</evidence>
<reference evidence="6 7" key="1">
    <citation type="submission" date="2018-03" db="EMBL/GenBank/DDBJ databases">
        <title>Genomic Encyclopedia of Archaeal and Bacterial Type Strains, Phase II (KMG-II): from individual species to whole genera.</title>
        <authorList>
            <person name="Goeker M."/>
        </authorList>
    </citation>
    <scope>NUCLEOTIDE SEQUENCE [LARGE SCALE GENOMIC DNA]</scope>
    <source>
        <strain evidence="6 7">DSM 100065</strain>
    </source>
</reference>
<keyword evidence="7" id="KW-1185">Reference proteome</keyword>
<dbReference type="InterPro" id="IPR013563">
    <property type="entry name" value="Oligopep_ABC_C"/>
</dbReference>
<evidence type="ECO:0000256" key="4">
    <source>
        <dbReference type="ARBA" id="ARBA00022840"/>
    </source>
</evidence>
<organism evidence="6 7">
    <name type="scientific">Antricoccus suffuscus</name>
    <dbReference type="NCBI Taxonomy" id="1629062"/>
    <lineage>
        <taxon>Bacteria</taxon>
        <taxon>Bacillati</taxon>
        <taxon>Actinomycetota</taxon>
        <taxon>Actinomycetes</taxon>
        <taxon>Geodermatophilales</taxon>
        <taxon>Antricoccaceae</taxon>
        <taxon>Antricoccus</taxon>
    </lineage>
</organism>
<dbReference type="GO" id="GO:0016887">
    <property type="term" value="F:ATP hydrolysis activity"/>
    <property type="evidence" value="ECO:0007669"/>
    <property type="project" value="InterPro"/>
</dbReference>
<evidence type="ECO:0000259" key="5">
    <source>
        <dbReference type="PROSITE" id="PS50893"/>
    </source>
</evidence>
<dbReference type="SUPFAM" id="SSF52540">
    <property type="entry name" value="P-loop containing nucleoside triphosphate hydrolases"/>
    <property type="match status" value="1"/>
</dbReference>
<sequence>MNASEPLGLIEDLTVQFPRRRSIGDIRPKPFIAVDHASLDIRPGEITGLVGESGSGKSTLARALLRLVPFTGRVMISGTDVGALPTPAPLTYRRTVQTVFQDPLQALNPRHKVAELVGEPLAIHANFGTRNRQDRVVATLESVGLDASFLHRTTRELSGGQRQRVAIARAIIVEPSLLILDEALSALDVTTAASVARLLYGLLRPDSAMLFIGHDLAMVRQLCDRVHVMREGQIVESGTADEVCGTPRHAYTQLLVASIPRLLPKETHELRPAT</sequence>
<dbReference type="PROSITE" id="PS50893">
    <property type="entry name" value="ABC_TRANSPORTER_2"/>
    <property type="match status" value="1"/>
</dbReference>
<dbReference type="Proteomes" id="UP000237752">
    <property type="component" value="Unassembled WGS sequence"/>
</dbReference>
<dbReference type="RefSeq" id="WP_106347097.1">
    <property type="nucleotide sequence ID" value="NZ_PVUE01000001.1"/>
</dbReference>
<dbReference type="EMBL" id="PVUE01000001">
    <property type="protein sequence ID" value="PRZ44040.1"/>
    <property type="molecule type" value="Genomic_DNA"/>
</dbReference>
<dbReference type="Gene3D" id="3.40.50.300">
    <property type="entry name" value="P-loop containing nucleotide triphosphate hydrolases"/>
    <property type="match status" value="1"/>
</dbReference>
<keyword evidence="3" id="KW-0547">Nucleotide-binding</keyword>
<dbReference type="CDD" id="cd03257">
    <property type="entry name" value="ABC_NikE_OppD_transporters"/>
    <property type="match status" value="1"/>
</dbReference>
<evidence type="ECO:0000313" key="7">
    <source>
        <dbReference type="Proteomes" id="UP000237752"/>
    </source>
</evidence>
<dbReference type="AlphaFoldDB" id="A0A2T1A620"/>
<dbReference type="PANTHER" id="PTHR43776:SF7">
    <property type="entry name" value="D,D-DIPEPTIDE TRANSPORT ATP-BINDING PROTEIN DDPF-RELATED"/>
    <property type="match status" value="1"/>
</dbReference>
<dbReference type="Pfam" id="PF00005">
    <property type="entry name" value="ABC_tran"/>
    <property type="match status" value="1"/>
</dbReference>
<comment type="similarity">
    <text evidence="1">Belongs to the ABC transporter superfamily.</text>
</comment>
<evidence type="ECO:0000256" key="3">
    <source>
        <dbReference type="ARBA" id="ARBA00022741"/>
    </source>
</evidence>
<dbReference type="OrthoDB" id="5357528at2"/>
<dbReference type="PANTHER" id="PTHR43776">
    <property type="entry name" value="TRANSPORT ATP-BINDING PROTEIN"/>
    <property type="match status" value="1"/>
</dbReference>
<feature type="domain" description="ABC transporter" evidence="5">
    <location>
        <begin position="18"/>
        <end position="256"/>
    </location>
</feature>
<dbReference type="InterPro" id="IPR050319">
    <property type="entry name" value="ABC_transp_ATP-bind"/>
</dbReference>
<evidence type="ECO:0000256" key="2">
    <source>
        <dbReference type="ARBA" id="ARBA00022448"/>
    </source>
</evidence>
<dbReference type="GO" id="GO:0015833">
    <property type="term" value="P:peptide transport"/>
    <property type="evidence" value="ECO:0007669"/>
    <property type="project" value="InterPro"/>
</dbReference>
<dbReference type="InterPro" id="IPR003439">
    <property type="entry name" value="ABC_transporter-like_ATP-bd"/>
</dbReference>